<reference evidence="1 2" key="1">
    <citation type="journal article" date="2013" name="PLoS Genet.">
        <title>Comparative genome structure, secondary metabolite, and effector coding capacity across Cochliobolus pathogens.</title>
        <authorList>
            <person name="Condon B.J."/>
            <person name="Leng Y."/>
            <person name="Wu D."/>
            <person name="Bushley K.E."/>
            <person name="Ohm R.A."/>
            <person name="Otillar R."/>
            <person name="Martin J."/>
            <person name="Schackwitz W."/>
            <person name="Grimwood J."/>
            <person name="MohdZainudin N."/>
            <person name="Xue C."/>
            <person name="Wang R."/>
            <person name="Manning V.A."/>
            <person name="Dhillon B."/>
            <person name="Tu Z.J."/>
            <person name="Steffenson B.J."/>
            <person name="Salamov A."/>
            <person name="Sun H."/>
            <person name="Lowry S."/>
            <person name="LaButti K."/>
            <person name="Han J."/>
            <person name="Copeland A."/>
            <person name="Lindquist E."/>
            <person name="Barry K."/>
            <person name="Schmutz J."/>
            <person name="Baker S.E."/>
            <person name="Ciuffetti L.M."/>
            <person name="Grigoriev I.V."/>
            <person name="Zhong S."/>
            <person name="Turgeon B.G."/>
        </authorList>
    </citation>
    <scope>NUCLEOTIDE SEQUENCE [LARGE SCALE GENOMIC DNA]</scope>
    <source>
        <strain evidence="1 2">FI3</strain>
    </source>
</reference>
<gene>
    <name evidence="1" type="ORF">COCVIDRAFT_115382</name>
</gene>
<dbReference type="HOGENOM" id="CLU_2800828_0_0_1"/>
<evidence type="ECO:0000313" key="1">
    <source>
        <dbReference type="EMBL" id="EUN20899.1"/>
    </source>
</evidence>
<dbReference type="RefSeq" id="XP_014550473.1">
    <property type="nucleotide sequence ID" value="XM_014694987.1"/>
</dbReference>
<protein>
    <submittedName>
        <fullName evidence="1">Uncharacterized protein</fullName>
    </submittedName>
</protein>
<evidence type="ECO:0000313" key="2">
    <source>
        <dbReference type="Proteomes" id="UP000054337"/>
    </source>
</evidence>
<accession>W7E1J2</accession>
<feature type="non-terminal residue" evidence="1">
    <location>
        <position position="1"/>
    </location>
</feature>
<organism evidence="1 2">
    <name type="scientific">Bipolaris victoriae (strain FI3)</name>
    <name type="common">Victoria blight of oats agent</name>
    <name type="synonym">Cochliobolus victoriae</name>
    <dbReference type="NCBI Taxonomy" id="930091"/>
    <lineage>
        <taxon>Eukaryota</taxon>
        <taxon>Fungi</taxon>
        <taxon>Dikarya</taxon>
        <taxon>Ascomycota</taxon>
        <taxon>Pezizomycotina</taxon>
        <taxon>Dothideomycetes</taxon>
        <taxon>Pleosporomycetidae</taxon>
        <taxon>Pleosporales</taxon>
        <taxon>Pleosporineae</taxon>
        <taxon>Pleosporaceae</taxon>
        <taxon>Bipolaris</taxon>
    </lineage>
</organism>
<proteinExistence type="predicted"/>
<dbReference type="GeneID" id="26250731"/>
<name>W7E1J2_BIPV3</name>
<keyword evidence="2" id="KW-1185">Reference proteome</keyword>
<sequence length="68" mass="8200">WVLRLLHRYPNDLITVWCAPVEKQLHEAASYSFFRSYFKMLHSTIKQHTIGIENTYNIDKKSFIIRVM</sequence>
<dbReference type="Proteomes" id="UP000054337">
    <property type="component" value="Unassembled WGS sequence"/>
</dbReference>
<dbReference type="AlphaFoldDB" id="W7E1J2"/>
<dbReference type="EMBL" id="KI968878">
    <property type="protein sequence ID" value="EUN20899.1"/>
    <property type="molecule type" value="Genomic_DNA"/>
</dbReference>